<evidence type="ECO:0000256" key="6">
    <source>
        <dbReference type="SAM" id="SignalP"/>
    </source>
</evidence>
<evidence type="ECO:0000256" key="1">
    <source>
        <dbReference type="ARBA" id="ARBA00004123"/>
    </source>
</evidence>
<keyword evidence="2" id="KW-0805">Transcription regulation</keyword>
<keyword evidence="5" id="KW-0539">Nucleus</keyword>
<dbReference type="PROSITE" id="PS51294">
    <property type="entry name" value="HTH_MYB"/>
    <property type="match status" value="1"/>
</dbReference>
<dbReference type="InterPro" id="IPR017930">
    <property type="entry name" value="Myb_dom"/>
</dbReference>
<dbReference type="InterPro" id="IPR009057">
    <property type="entry name" value="Homeodomain-like_sf"/>
</dbReference>
<dbReference type="NCBIfam" id="TIGR01557">
    <property type="entry name" value="myb_SHAQKYF"/>
    <property type="match status" value="1"/>
</dbReference>
<organism evidence="10 11">
    <name type="scientific">Mucuna pruriens</name>
    <name type="common">Velvet bean</name>
    <name type="synonym">Dolichos pruriens</name>
    <dbReference type="NCBI Taxonomy" id="157652"/>
    <lineage>
        <taxon>Eukaryota</taxon>
        <taxon>Viridiplantae</taxon>
        <taxon>Streptophyta</taxon>
        <taxon>Embryophyta</taxon>
        <taxon>Tracheophyta</taxon>
        <taxon>Spermatophyta</taxon>
        <taxon>Magnoliopsida</taxon>
        <taxon>eudicotyledons</taxon>
        <taxon>Gunneridae</taxon>
        <taxon>Pentapetalae</taxon>
        <taxon>rosids</taxon>
        <taxon>fabids</taxon>
        <taxon>Fabales</taxon>
        <taxon>Fabaceae</taxon>
        <taxon>Papilionoideae</taxon>
        <taxon>50 kb inversion clade</taxon>
        <taxon>NPAAA clade</taxon>
        <taxon>indigoferoid/millettioid clade</taxon>
        <taxon>Phaseoleae</taxon>
        <taxon>Mucuna</taxon>
    </lineage>
</organism>
<dbReference type="Pfam" id="PF23082">
    <property type="entry name" value="Myb_DNA-binding_2"/>
    <property type="match status" value="1"/>
</dbReference>
<evidence type="ECO:0000256" key="5">
    <source>
        <dbReference type="ARBA" id="ARBA00023242"/>
    </source>
</evidence>
<proteinExistence type="predicted"/>
<dbReference type="Gene3D" id="1.10.10.60">
    <property type="entry name" value="Homeodomain-like"/>
    <property type="match status" value="2"/>
</dbReference>
<keyword evidence="4" id="KW-0804">Transcription</keyword>
<dbReference type="OrthoDB" id="118550at2759"/>
<evidence type="ECO:0000256" key="2">
    <source>
        <dbReference type="ARBA" id="ARBA00023015"/>
    </source>
</evidence>
<evidence type="ECO:0000259" key="7">
    <source>
        <dbReference type="PROSITE" id="PS50090"/>
    </source>
</evidence>
<feature type="non-terminal residue" evidence="10">
    <location>
        <position position="1"/>
    </location>
</feature>
<evidence type="ECO:0000313" key="11">
    <source>
        <dbReference type="Proteomes" id="UP000257109"/>
    </source>
</evidence>
<evidence type="ECO:0000256" key="4">
    <source>
        <dbReference type="ARBA" id="ARBA00023163"/>
    </source>
</evidence>
<dbReference type="SMART" id="SM00717">
    <property type="entry name" value="SANT"/>
    <property type="match status" value="2"/>
</dbReference>
<dbReference type="AlphaFoldDB" id="A0A371H0Y0"/>
<dbReference type="InterPro" id="IPR001005">
    <property type="entry name" value="SANT/Myb"/>
</dbReference>
<comment type="subcellular location">
    <subcellularLocation>
        <location evidence="1">Nucleus</location>
    </subcellularLocation>
</comment>
<feature type="chain" id="PRO_5016664197" evidence="6">
    <location>
        <begin position="33"/>
        <end position="386"/>
    </location>
</feature>
<dbReference type="GO" id="GO:0003677">
    <property type="term" value="F:DNA binding"/>
    <property type="evidence" value="ECO:0007669"/>
    <property type="project" value="UniProtKB-KW"/>
</dbReference>
<dbReference type="CDD" id="cd00167">
    <property type="entry name" value="SANT"/>
    <property type="match status" value="2"/>
</dbReference>
<sequence>MEHFAWSPRNDKGKQFLAFPLLISFCMLVARGMELETLYPPCFMPNSNWFVQESQSTEWTREDNKMFESALAIYDKDTPDRWFKVAAMIPGKTVFDVIKQYRELEEDVSEIEAGRVPIPGYLASSFTFELVDNHNYDGCRRRPAPVRGSDQERKKGVPWTEEEHRRFLMGLLKYGKGDWRNISRNFVVTKTPTQVASHAQKYYIRQKVSGGKDKRRPSIHDITTVNLTETAASDRNKPQLFSVSPMVESQHKVNSMSKVQLDWTSHYNDGSLMVFNPNSDDFFVSSSSDITSKALKMQGQDLYDCALHEAYAKVKVPGFSMAPRDFNSEAVFGIHALQVDHLNLISITLVVESEFAFHLARIPCFIGSEYRQIHNPIAYSSPMHII</sequence>
<keyword evidence="3" id="KW-0238">DNA-binding</keyword>
<dbReference type="InterPro" id="IPR006447">
    <property type="entry name" value="Myb_dom_plants"/>
</dbReference>
<keyword evidence="11" id="KW-1185">Reference proteome</keyword>
<dbReference type="PANTHER" id="PTHR44042:SF6">
    <property type="entry name" value="DUPLICATED HOMEODOMAIN-LIKE SUPERFAMILY PROTEIN"/>
    <property type="match status" value="1"/>
</dbReference>
<dbReference type="Proteomes" id="UP000257109">
    <property type="component" value="Unassembled WGS sequence"/>
</dbReference>
<dbReference type="FunFam" id="1.10.10.60:FF:000009">
    <property type="entry name" value="transcription factor MYB1R1"/>
    <property type="match status" value="1"/>
</dbReference>
<keyword evidence="6" id="KW-0732">Signal</keyword>
<feature type="signal peptide" evidence="6">
    <location>
        <begin position="1"/>
        <end position="32"/>
    </location>
</feature>
<evidence type="ECO:0000256" key="3">
    <source>
        <dbReference type="ARBA" id="ARBA00023125"/>
    </source>
</evidence>
<dbReference type="SUPFAM" id="SSF46689">
    <property type="entry name" value="Homeodomain-like"/>
    <property type="match status" value="2"/>
</dbReference>
<accession>A0A371H0Y0</accession>
<dbReference type="PROSITE" id="PS51293">
    <property type="entry name" value="SANT"/>
    <property type="match status" value="1"/>
</dbReference>
<feature type="domain" description="HTH myb-type" evidence="9">
    <location>
        <begin position="151"/>
        <end position="207"/>
    </location>
</feature>
<dbReference type="Pfam" id="PF00249">
    <property type="entry name" value="Myb_DNA-binding"/>
    <property type="match status" value="1"/>
</dbReference>
<reference evidence="10" key="1">
    <citation type="submission" date="2018-05" db="EMBL/GenBank/DDBJ databases">
        <title>Draft genome of Mucuna pruriens seed.</title>
        <authorList>
            <person name="Nnadi N.E."/>
            <person name="Vos R."/>
            <person name="Hasami M.H."/>
            <person name="Devisetty U.K."/>
            <person name="Aguiy J.C."/>
        </authorList>
    </citation>
    <scope>NUCLEOTIDE SEQUENCE [LARGE SCALE GENOMIC DNA]</scope>
    <source>
        <strain evidence="10">JCA_2017</strain>
    </source>
</reference>
<dbReference type="InterPro" id="IPR017884">
    <property type="entry name" value="SANT_dom"/>
</dbReference>
<name>A0A371H0Y0_MUCPR</name>
<evidence type="ECO:0000259" key="9">
    <source>
        <dbReference type="PROSITE" id="PS51294"/>
    </source>
</evidence>
<feature type="domain" description="Myb-like" evidence="7">
    <location>
        <begin position="151"/>
        <end position="203"/>
    </location>
</feature>
<gene>
    <name evidence="10" type="primary">DIVARICATA</name>
    <name evidence="10" type="ORF">CR513_20899</name>
</gene>
<evidence type="ECO:0000313" key="10">
    <source>
        <dbReference type="EMBL" id="RDX96439.1"/>
    </source>
</evidence>
<dbReference type="EMBL" id="QJKJ01003888">
    <property type="protein sequence ID" value="RDX96439.1"/>
    <property type="molecule type" value="Genomic_DNA"/>
</dbReference>
<dbReference type="STRING" id="157652.A0A371H0Y0"/>
<protein>
    <submittedName>
        <fullName evidence="10">Transcription factor DIVARICATA</fullName>
    </submittedName>
</protein>
<dbReference type="FunFam" id="1.10.10.60:FF:000154">
    <property type="entry name" value="Transcription factor SRM1"/>
    <property type="match status" value="1"/>
</dbReference>
<dbReference type="PANTHER" id="PTHR44042">
    <property type="entry name" value="DUPLICATED HOMEODOMAIN-LIKE SUPERFAMILY PROTEIN-RELATED"/>
    <property type="match status" value="1"/>
</dbReference>
<dbReference type="PROSITE" id="PS50090">
    <property type="entry name" value="MYB_LIKE"/>
    <property type="match status" value="1"/>
</dbReference>
<comment type="caution">
    <text evidence="10">The sequence shown here is derived from an EMBL/GenBank/DDBJ whole genome shotgun (WGS) entry which is preliminary data.</text>
</comment>
<dbReference type="GO" id="GO:0005634">
    <property type="term" value="C:nucleus"/>
    <property type="evidence" value="ECO:0007669"/>
    <property type="project" value="UniProtKB-SubCell"/>
</dbReference>
<evidence type="ECO:0000259" key="8">
    <source>
        <dbReference type="PROSITE" id="PS51293"/>
    </source>
</evidence>
<feature type="domain" description="SANT" evidence="8">
    <location>
        <begin position="159"/>
        <end position="207"/>
    </location>
</feature>